<dbReference type="EMBL" id="JADBEJ010000001">
    <property type="protein sequence ID" value="MBE1573571.1"/>
    <property type="molecule type" value="Genomic_DNA"/>
</dbReference>
<dbReference type="InterPro" id="IPR011991">
    <property type="entry name" value="ArsR-like_HTH"/>
</dbReference>
<dbReference type="PANTHER" id="PTHR43132">
    <property type="entry name" value="ARSENICAL RESISTANCE OPERON REPRESSOR ARSR-RELATED"/>
    <property type="match status" value="1"/>
</dbReference>
<name>A0ABR9KYW5_9PSEU</name>
<proteinExistence type="predicted"/>
<reference evidence="5 6" key="1">
    <citation type="submission" date="2020-10" db="EMBL/GenBank/DDBJ databases">
        <title>Sequencing the genomes of 1000 actinobacteria strains.</title>
        <authorList>
            <person name="Klenk H.-P."/>
        </authorList>
    </citation>
    <scope>NUCLEOTIDE SEQUENCE [LARGE SCALE GENOMIC DNA]</scope>
    <source>
        <strain evidence="5 6">DSM 46661</strain>
    </source>
</reference>
<dbReference type="PANTHER" id="PTHR43132:SF8">
    <property type="entry name" value="HTH-TYPE TRANSCRIPTIONAL REGULATOR KMTR"/>
    <property type="match status" value="1"/>
</dbReference>
<evidence type="ECO:0000313" key="6">
    <source>
        <dbReference type="Proteomes" id="UP000656548"/>
    </source>
</evidence>
<dbReference type="Gene3D" id="1.10.10.10">
    <property type="entry name" value="Winged helix-like DNA-binding domain superfamily/Winged helix DNA-binding domain"/>
    <property type="match status" value="1"/>
</dbReference>
<evidence type="ECO:0000256" key="2">
    <source>
        <dbReference type="ARBA" id="ARBA00023125"/>
    </source>
</evidence>
<dbReference type="RefSeq" id="WP_192741368.1">
    <property type="nucleotide sequence ID" value="NZ_JADBEJ010000001.1"/>
</dbReference>
<dbReference type="SMART" id="SM00418">
    <property type="entry name" value="HTH_ARSR"/>
    <property type="match status" value="1"/>
</dbReference>
<dbReference type="Pfam" id="PF12840">
    <property type="entry name" value="HTH_20"/>
    <property type="match status" value="1"/>
</dbReference>
<evidence type="ECO:0000256" key="3">
    <source>
        <dbReference type="ARBA" id="ARBA00023163"/>
    </source>
</evidence>
<comment type="caution">
    <text evidence="5">The sequence shown here is derived from an EMBL/GenBank/DDBJ whole genome shotgun (WGS) entry which is preliminary data.</text>
</comment>
<keyword evidence="3" id="KW-0804">Transcription</keyword>
<keyword evidence="6" id="KW-1185">Reference proteome</keyword>
<dbReference type="Proteomes" id="UP000656548">
    <property type="component" value="Unassembled WGS sequence"/>
</dbReference>
<dbReference type="PRINTS" id="PR00778">
    <property type="entry name" value="HTHARSR"/>
</dbReference>
<organism evidence="5 6">
    <name type="scientific">Amycolatopsis roodepoortensis</name>
    <dbReference type="NCBI Taxonomy" id="700274"/>
    <lineage>
        <taxon>Bacteria</taxon>
        <taxon>Bacillati</taxon>
        <taxon>Actinomycetota</taxon>
        <taxon>Actinomycetes</taxon>
        <taxon>Pseudonocardiales</taxon>
        <taxon>Pseudonocardiaceae</taxon>
        <taxon>Amycolatopsis</taxon>
    </lineage>
</organism>
<keyword evidence="1" id="KW-0805">Transcription regulation</keyword>
<dbReference type="SUPFAM" id="SSF46785">
    <property type="entry name" value="Winged helix' DNA-binding domain"/>
    <property type="match status" value="1"/>
</dbReference>
<dbReference type="InterPro" id="IPR051011">
    <property type="entry name" value="Metal_resp_trans_reg"/>
</dbReference>
<dbReference type="CDD" id="cd00090">
    <property type="entry name" value="HTH_ARSR"/>
    <property type="match status" value="1"/>
</dbReference>
<accession>A0ABR9KYW5</accession>
<protein>
    <recommendedName>
        <fullName evidence="4">HTH arsR-type domain-containing protein</fullName>
    </recommendedName>
</protein>
<keyword evidence="2" id="KW-0238">DNA-binding</keyword>
<dbReference type="InterPro" id="IPR036390">
    <property type="entry name" value="WH_DNA-bd_sf"/>
</dbReference>
<evidence type="ECO:0000259" key="4">
    <source>
        <dbReference type="PROSITE" id="PS50987"/>
    </source>
</evidence>
<dbReference type="PROSITE" id="PS50987">
    <property type="entry name" value="HTH_ARSR_2"/>
    <property type="match status" value="1"/>
</dbReference>
<sequence>MLRVHFTDRDLARVRVAAAPDPLWETVLAMQKLTLDGIPAFARWRRRVREGLRERDARTAVRFLQTIAPPARYFPDFLTPAESEGGLKAGLAALRGTPADRLGREVGLMAQHRRLPSWTHGLAAGTALDQVTEALRIAHDTLVAPQWTTVRTQVDTDRAVRSRLAGENGALGLLESLRPAFRWEAPVLTVRYPVDRDLHLRGRGIRLVPSYFCWDTPVALADDDLPPVLVFPVSHEHEPAPLPKHLATLLGRTRAAVLYAVASCPTSGELADRLGISAAAVSRHTTVLRDAGLITSRRHGAVVLHNLTPVGAALLG</sequence>
<evidence type="ECO:0000313" key="5">
    <source>
        <dbReference type="EMBL" id="MBE1573571.1"/>
    </source>
</evidence>
<evidence type="ECO:0000256" key="1">
    <source>
        <dbReference type="ARBA" id="ARBA00023015"/>
    </source>
</evidence>
<gene>
    <name evidence="5" type="ORF">H4W30_000600</name>
</gene>
<dbReference type="InterPro" id="IPR001845">
    <property type="entry name" value="HTH_ArsR_DNA-bd_dom"/>
</dbReference>
<feature type="domain" description="HTH arsR-type" evidence="4">
    <location>
        <begin position="234"/>
        <end position="316"/>
    </location>
</feature>
<dbReference type="InterPro" id="IPR036388">
    <property type="entry name" value="WH-like_DNA-bd_sf"/>
</dbReference>